<dbReference type="Proteomes" id="UP000828390">
    <property type="component" value="Unassembled WGS sequence"/>
</dbReference>
<keyword evidence="2" id="KW-1185">Reference proteome</keyword>
<proteinExistence type="predicted"/>
<dbReference type="EMBL" id="JAIWYP010000014">
    <property type="protein sequence ID" value="KAH3709109.1"/>
    <property type="molecule type" value="Genomic_DNA"/>
</dbReference>
<name>A0A9D3Z2Q7_DREPO</name>
<evidence type="ECO:0000313" key="2">
    <source>
        <dbReference type="Proteomes" id="UP000828390"/>
    </source>
</evidence>
<gene>
    <name evidence="1" type="ORF">DPMN_068570</name>
</gene>
<evidence type="ECO:0000313" key="1">
    <source>
        <dbReference type="EMBL" id="KAH3709109.1"/>
    </source>
</evidence>
<protein>
    <submittedName>
        <fullName evidence="1">Uncharacterized protein</fullName>
    </submittedName>
</protein>
<accession>A0A9D3Z2Q7</accession>
<reference evidence="1" key="2">
    <citation type="submission" date="2020-11" db="EMBL/GenBank/DDBJ databases">
        <authorList>
            <person name="McCartney M.A."/>
            <person name="Auch B."/>
            <person name="Kono T."/>
            <person name="Mallez S."/>
            <person name="Becker A."/>
            <person name="Gohl D.M."/>
            <person name="Silverstein K.A.T."/>
            <person name="Koren S."/>
            <person name="Bechman K.B."/>
            <person name="Herman A."/>
            <person name="Abrahante J.E."/>
            <person name="Garbe J."/>
        </authorList>
    </citation>
    <scope>NUCLEOTIDE SEQUENCE</scope>
    <source>
        <strain evidence="1">Duluth1</strain>
        <tissue evidence="1">Whole animal</tissue>
    </source>
</reference>
<organism evidence="1 2">
    <name type="scientific">Dreissena polymorpha</name>
    <name type="common">Zebra mussel</name>
    <name type="synonym">Mytilus polymorpha</name>
    <dbReference type="NCBI Taxonomy" id="45954"/>
    <lineage>
        <taxon>Eukaryota</taxon>
        <taxon>Metazoa</taxon>
        <taxon>Spiralia</taxon>
        <taxon>Lophotrochozoa</taxon>
        <taxon>Mollusca</taxon>
        <taxon>Bivalvia</taxon>
        <taxon>Autobranchia</taxon>
        <taxon>Heteroconchia</taxon>
        <taxon>Euheterodonta</taxon>
        <taxon>Imparidentia</taxon>
        <taxon>Neoheterodontei</taxon>
        <taxon>Myida</taxon>
        <taxon>Dreissenoidea</taxon>
        <taxon>Dreissenidae</taxon>
        <taxon>Dreissena</taxon>
    </lineage>
</organism>
<dbReference type="AlphaFoldDB" id="A0A9D3Z2Q7"/>
<sequence length="163" mass="17731">MSISVSSWSVRVATEARSVILEPDVFHTAGIAVFSKMQRTCHPLFIVESSPARTCQRSCLKRARDGGTARTPAWGTYGTDLGLCTVRGETQGGGFREGPWDSGTQYAQRTGETVLGMKPTANDNKWAIQAELCAAAVLRSDMNLSIYQGRSILNDSKKGRAWT</sequence>
<reference evidence="1" key="1">
    <citation type="journal article" date="2019" name="bioRxiv">
        <title>The Genome of the Zebra Mussel, Dreissena polymorpha: A Resource for Invasive Species Research.</title>
        <authorList>
            <person name="McCartney M.A."/>
            <person name="Auch B."/>
            <person name="Kono T."/>
            <person name="Mallez S."/>
            <person name="Zhang Y."/>
            <person name="Obille A."/>
            <person name="Becker A."/>
            <person name="Abrahante J.E."/>
            <person name="Garbe J."/>
            <person name="Badalamenti J.P."/>
            <person name="Herman A."/>
            <person name="Mangelson H."/>
            <person name="Liachko I."/>
            <person name="Sullivan S."/>
            <person name="Sone E.D."/>
            <person name="Koren S."/>
            <person name="Silverstein K.A.T."/>
            <person name="Beckman K.B."/>
            <person name="Gohl D.M."/>
        </authorList>
    </citation>
    <scope>NUCLEOTIDE SEQUENCE</scope>
    <source>
        <strain evidence="1">Duluth1</strain>
        <tissue evidence="1">Whole animal</tissue>
    </source>
</reference>
<comment type="caution">
    <text evidence="1">The sequence shown here is derived from an EMBL/GenBank/DDBJ whole genome shotgun (WGS) entry which is preliminary data.</text>
</comment>